<accession>A0AAU9BT23</accession>
<dbReference type="Pfam" id="PF04932">
    <property type="entry name" value="Wzy_C"/>
    <property type="match status" value="1"/>
</dbReference>
<name>A0AAU9BT23_9GAMM</name>
<reference evidence="8" key="1">
    <citation type="journal article" date="2024" name="Int. J. Syst. Evol. Microbiol.">
        <title>Methylomarinovum tepidoasis sp. nov., a moderately thermophilic methanotroph of the family Methylothermaceae isolated from a deep-sea hydrothermal field.</title>
        <authorList>
            <person name="Hirayama H."/>
            <person name="Takaki Y."/>
            <person name="Abe M."/>
            <person name="Miyazaki M."/>
            <person name="Uematsu K."/>
            <person name="Matsui Y."/>
            <person name="Takai K."/>
        </authorList>
    </citation>
    <scope>NUCLEOTIDE SEQUENCE [LARGE SCALE GENOMIC DNA]</scope>
    <source>
        <strain evidence="8">IT-9</strain>
    </source>
</reference>
<evidence type="ECO:0000256" key="4">
    <source>
        <dbReference type="ARBA" id="ARBA00023136"/>
    </source>
</evidence>
<dbReference type="PANTHER" id="PTHR37422">
    <property type="entry name" value="TEICHURONIC ACID BIOSYNTHESIS PROTEIN TUAE"/>
    <property type="match status" value="1"/>
</dbReference>
<evidence type="ECO:0000256" key="2">
    <source>
        <dbReference type="ARBA" id="ARBA00022692"/>
    </source>
</evidence>
<sequence length="398" mass="43747">MHRPALLGYRAYLTLIPLAIVLPGSKWMGFFYALAVLPVLTWIMVQEGWIHTLSASRLFRLVFLYTVLALASIAWSDIPPAPDGHIVFKLISNAVLVLHFTIATAYCRQRLGRDFPSLVTGFVITAGLAAAIDMGVWYHDHPFPLSRLEGIGQIDSPIRSAAIIAAAQIMAFHRFLQTGQKRYLAFQAPLLLYLVLSQSRSILLACLVCLPVMAILASVNPRSLVLRLAAILGILLVSLCILYLAVPAWASEIFRSVPYRPYIWQASLQQALQHPILGSGLLSDPGRNVAIGGRPFHYGDAHNLLLGHFRALGIAGVLAIVAVIATALGYSYQGWRKMQLDGLAVPLLTFAFLAMQANEWAFFYPSLKVKEVLAVFWFPLGIALGDELILRQSPPSAK</sequence>
<evidence type="ECO:0000256" key="3">
    <source>
        <dbReference type="ARBA" id="ARBA00022989"/>
    </source>
</evidence>
<feature type="transmembrane region" description="Helical" evidence="5">
    <location>
        <begin position="118"/>
        <end position="138"/>
    </location>
</feature>
<feature type="transmembrane region" description="Helical" evidence="5">
    <location>
        <begin position="311"/>
        <end position="332"/>
    </location>
</feature>
<proteinExistence type="predicted"/>
<feature type="transmembrane region" description="Helical" evidence="5">
    <location>
        <begin position="87"/>
        <end position="106"/>
    </location>
</feature>
<feature type="transmembrane region" description="Helical" evidence="5">
    <location>
        <begin position="57"/>
        <end position="75"/>
    </location>
</feature>
<organism evidence="7 8">
    <name type="scientific">Methylomarinovum caldicuralii</name>
    <dbReference type="NCBI Taxonomy" id="438856"/>
    <lineage>
        <taxon>Bacteria</taxon>
        <taxon>Pseudomonadati</taxon>
        <taxon>Pseudomonadota</taxon>
        <taxon>Gammaproteobacteria</taxon>
        <taxon>Methylococcales</taxon>
        <taxon>Methylothermaceae</taxon>
        <taxon>Methylomarinovum</taxon>
    </lineage>
</organism>
<feature type="transmembrane region" description="Helical" evidence="5">
    <location>
        <begin position="29"/>
        <end position="45"/>
    </location>
</feature>
<keyword evidence="2 5" id="KW-0812">Transmembrane</keyword>
<feature type="transmembrane region" description="Helical" evidence="5">
    <location>
        <begin position="188"/>
        <end position="218"/>
    </location>
</feature>
<feature type="transmembrane region" description="Helical" evidence="5">
    <location>
        <begin position="344"/>
        <end position="365"/>
    </location>
</feature>
<evidence type="ECO:0000256" key="1">
    <source>
        <dbReference type="ARBA" id="ARBA00004141"/>
    </source>
</evidence>
<comment type="subcellular location">
    <subcellularLocation>
        <location evidence="1">Membrane</location>
        <topology evidence="1">Multi-pass membrane protein</topology>
    </subcellularLocation>
</comment>
<gene>
    <name evidence="7" type="ORF">MIT9_P1309</name>
</gene>
<protein>
    <recommendedName>
        <fullName evidence="6">O-antigen ligase-related domain-containing protein</fullName>
    </recommendedName>
</protein>
<dbReference type="GO" id="GO:0016020">
    <property type="term" value="C:membrane"/>
    <property type="evidence" value="ECO:0007669"/>
    <property type="project" value="UniProtKB-SubCell"/>
</dbReference>
<feature type="transmembrane region" description="Helical" evidence="5">
    <location>
        <begin position="7"/>
        <end position="23"/>
    </location>
</feature>
<evidence type="ECO:0000313" key="7">
    <source>
        <dbReference type="EMBL" id="BCX81731.1"/>
    </source>
</evidence>
<dbReference type="AlphaFoldDB" id="A0AAU9BT23"/>
<dbReference type="PANTHER" id="PTHR37422:SF13">
    <property type="entry name" value="LIPOPOLYSACCHARIDE BIOSYNTHESIS PROTEIN PA4999-RELATED"/>
    <property type="match status" value="1"/>
</dbReference>
<feature type="domain" description="O-antigen ligase-related" evidence="6">
    <location>
        <begin position="190"/>
        <end position="320"/>
    </location>
</feature>
<evidence type="ECO:0000259" key="6">
    <source>
        <dbReference type="Pfam" id="PF04932"/>
    </source>
</evidence>
<dbReference type="KEGG" id="mcau:MIT9_P1309"/>
<dbReference type="EMBL" id="AP024714">
    <property type="protein sequence ID" value="BCX81731.1"/>
    <property type="molecule type" value="Genomic_DNA"/>
</dbReference>
<keyword evidence="4 5" id="KW-0472">Membrane</keyword>
<dbReference type="Proteomes" id="UP001321825">
    <property type="component" value="Chromosome"/>
</dbReference>
<feature type="transmembrane region" description="Helical" evidence="5">
    <location>
        <begin position="224"/>
        <end position="246"/>
    </location>
</feature>
<keyword evidence="8" id="KW-1185">Reference proteome</keyword>
<evidence type="ECO:0000313" key="8">
    <source>
        <dbReference type="Proteomes" id="UP001321825"/>
    </source>
</evidence>
<dbReference type="InterPro" id="IPR007016">
    <property type="entry name" value="O-antigen_ligase-rel_domated"/>
</dbReference>
<evidence type="ECO:0000256" key="5">
    <source>
        <dbReference type="SAM" id="Phobius"/>
    </source>
</evidence>
<keyword evidence="3 5" id="KW-1133">Transmembrane helix</keyword>
<dbReference type="InterPro" id="IPR051533">
    <property type="entry name" value="WaaL-like"/>
</dbReference>